<comment type="subcellular location">
    <subcellularLocation>
        <location evidence="1">Cell membrane</location>
    </subcellularLocation>
    <subcellularLocation>
        <location evidence="2">Membrane</location>
        <topology evidence="2">Single-pass type I membrane protein</topology>
    </subcellularLocation>
</comment>
<feature type="signal peptide" evidence="14">
    <location>
        <begin position="1"/>
        <end position="23"/>
    </location>
</feature>
<evidence type="ECO:0000256" key="5">
    <source>
        <dbReference type="ARBA" id="ARBA00022614"/>
    </source>
</evidence>
<dbReference type="Pfam" id="PF13306">
    <property type="entry name" value="LRR_5"/>
    <property type="match status" value="1"/>
</dbReference>
<dbReference type="FunFam" id="3.80.10.10:FF:001438">
    <property type="entry name" value="Uncharacterized protein"/>
    <property type="match status" value="1"/>
</dbReference>
<evidence type="ECO:0000256" key="13">
    <source>
        <dbReference type="SAM" id="Phobius"/>
    </source>
</evidence>
<dbReference type="Gene3D" id="3.40.50.10140">
    <property type="entry name" value="Toll/interleukin-1 receptor homology (TIR) domain"/>
    <property type="match status" value="1"/>
</dbReference>
<keyword evidence="8" id="KW-0677">Repeat</keyword>
<evidence type="ECO:0000256" key="3">
    <source>
        <dbReference type="ARBA" id="ARBA00009634"/>
    </source>
</evidence>
<evidence type="ECO:0000313" key="16">
    <source>
        <dbReference type="EMBL" id="KAL1500863.1"/>
    </source>
</evidence>
<dbReference type="GO" id="GO:0005886">
    <property type="term" value="C:plasma membrane"/>
    <property type="evidence" value="ECO:0007669"/>
    <property type="project" value="UniProtKB-SubCell"/>
</dbReference>
<dbReference type="InterPro" id="IPR000483">
    <property type="entry name" value="Cys-rich_flank_reg_C"/>
</dbReference>
<evidence type="ECO:0000256" key="12">
    <source>
        <dbReference type="SAM" id="MobiDB-lite"/>
    </source>
</evidence>
<feature type="chain" id="PRO_5044836009" description="TIR domain-containing protein" evidence="14">
    <location>
        <begin position="24"/>
        <end position="1288"/>
    </location>
</feature>
<dbReference type="SMART" id="SM00364">
    <property type="entry name" value="LRR_BAC"/>
    <property type="match status" value="8"/>
</dbReference>
<evidence type="ECO:0000256" key="4">
    <source>
        <dbReference type="ARBA" id="ARBA00022475"/>
    </source>
</evidence>
<dbReference type="Gene3D" id="3.80.10.10">
    <property type="entry name" value="Ribonuclease Inhibitor"/>
    <property type="match status" value="5"/>
</dbReference>
<keyword evidence="10 13" id="KW-0472">Membrane</keyword>
<accession>A0ABD1EQ11</accession>
<keyword evidence="4" id="KW-1003">Cell membrane</keyword>
<dbReference type="SUPFAM" id="SSF52200">
    <property type="entry name" value="Toll/Interleukin receptor TIR domain"/>
    <property type="match status" value="1"/>
</dbReference>
<dbReference type="PANTHER" id="PTHR24366">
    <property type="entry name" value="IG(IMMUNOGLOBULIN) AND LRR(LEUCINE RICH REPEAT) DOMAINS"/>
    <property type="match status" value="1"/>
</dbReference>
<keyword evidence="6 13" id="KW-0812">Transmembrane</keyword>
<evidence type="ECO:0000256" key="14">
    <source>
        <dbReference type="SAM" id="SignalP"/>
    </source>
</evidence>
<feature type="transmembrane region" description="Helical" evidence="13">
    <location>
        <begin position="965"/>
        <end position="989"/>
    </location>
</feature>
<dbReference type="InterPro" id="IPR026906">
    <property type="entry name" value="LRR_5"/>
</dbReference>
<comment type="similarity">
    <text evidence="3">Belongs to the Toll-like receptor family.</text>
</comment>
<evidence type="ECO:0000256" key="9">
    <source>
        <dbReference type="ARBA" id="ARBA00022989"/>
    </source>
</evidence>
<proteinExistence type="inferred from homology"/>
<comment type="caution">
    <text evidence="16">The sequence shown here is derived from an EMBL/GenBank/DDBJ whole genome shotgun (WGS) entry which is preliminary data.</text>
</comment>
<dbReference type="InterPro" id="IPR035897">
    <property type="entry name" value="Toll_tir_struct_dom_sf"/>
</dbReference>
<dbReference type="InterPro" id="IPR001611">
    <property type="entry name" value="Leu-rich_rpt"/>
</dbReference>
<feature type="compositionally biased region" description="Basic residues" evidence="12">
    <location>
        <begin position="1208"/>
        <end position="1218"/>
    </location>
</feature>
<dbReference type="SMART" id="SM00082">
    <property type="entry name" value="LRRCT"/>
    <property type="match status" value="2"/>
</dbReference>
<feature type="region of interest" description="Disordered" evidence="12">
    <location>
        <begin position="1175"/>
        <end position="1227"/>
    </location>
</feature>
<reference evidence="16 17" key="1">
    <citation type="submission" date="2024-05" db="EMBL/GenBank/DDBJ databases">
        <title>Genetic variation in Jamaican populations of the coffee berry borer (Hypothenemus hampei).</title>
        <authorList>
            <person name="Errbii M."/>
            <person name="Myrie A."/>
        </authorList>
    </citation>
    <scope>NUCLEOTIDE SEQUENCE [LARGE SCALE GENOMIC DNA]</scope>
    <source>
        <strain evidence="16">JA-Hopewell-2020-01-JO</strain>
        <tissue evidence="16">Whole body</tissue>
    </source>
</reference>
<evidence type="ECO:0000256" key="11">
    <source>
        <dbReference type="ARBA" id="ARBA00023170"/>
    </source>
</evidence>
<keyword evidence="9 13" id="KW-1133">Transmembrane helix</keyword>
<dbReference type="InterPro" id="IPR000372">
    <property type="entry name" value="LRRNT"/>
</dbReference>
<keyword evidence="7 14" id="KW-0732">Signal</keyword>
<feature type="domain" description="TIR" evidence="15">
    <location>
        <begin position="1010"/>
        <end position="1141"/>
    </location>
</feature>
<dbReference type="PROSITE" id="PS50104">
    <property type="entry name" value="TIR"/>
    <property type="match status" value="1"/>
</dbReference>
<evidence type="ECO:0000256" key="6">
    <source>
        <dbReference type="ARBA" id="ARBA00022692"/>
    </source>
</evidence>
<dbReference type="InterPro" id="IPR032675">
    <property type="entry name" value="LRR_dom_sf"/>
</dbReference>
<dbReference type="FunFam" id="3.80.10.10:FF:000448">
    <property type="entry name" value="Toll-like receptor 7"/>
    <property type="match status" value="1"/>
</dbReference>
<dbReference type="SUPFAM" id="SSF52058">
    <property type="entry name" value="L domain-like"/>
    <property type="match status" value="3"/>
</dbReference>
<dbReference type="SMART" id="SM00013">
    <property type="entry name" value="LRRNT"/>
    <property type="match status" value="1"/>
</dbReference>
<dbReference type="SMART" id="SM00255">
    <property type="entry name" value="TIR"/>
    <property type="match status" value="1"/>
</dbReference>
<evidence type="ECO:0000256" key="8">
    <source>
        <dbReference type="ARBA" id="ARBA00022737"/>
    </source>
</evidence>
<evidence type="ECO:0000256" key="2">
    <source>
        <dbReference type="ARBA" id="ARBA00004479"/>
    </source>
</evidence>
<dbReference type="InterPro" id="IPR003591">
    <property type="entry name" value="Leu-rich_rpt_typical-subtyp"/>
</dbReference>
<dbReference type="InterPro" id="IPR000157">
    <property type="entry name" value="TIR_dom"/>
</dbReference>
<evidence type="ECO:0000313" key="17">
    <source>
        <dbReference type="Proteomes" id="UP001566132"/>
    </source>
</evidence>
<dbReference type="Pfam" id="PF13676">
    <property type="entry name" value="TIR_2"/>
    <property type="match status" value="1"/>
</dbReference>
<evidence type="ECO:0000256" key="7">
    <source>
        <dbReference type="ARBA" id="ARBA00022729"/>
    </source>
</evidence>
<gene>
    <name evidence="16" type="ORF">ABEB36_006288</name>
</gene>
<keyword evidence="5" id="KW-0433">Leucine-rich repeat</keyword>
<sequence length="1288" mass="147132">MWFKRIFYWCYLILVYTLSPSQQQRLENSEQCSWQMPTNEESNTKLTVTCNVRLLERHSNFTNAPQEYASKLNIACSNNLFFESNLPTSLENFQQLEELTITSCKVLTIDPKSFQGLSNLKKLTINTRNSHWGPTRTMELFQDSLEDLRELQILDLGDSNLKLVPDNLFCPMQNLLTLNLTRNSLRDVPNVCGSSELQILDLSYNRIDALGENSGFSKLRRLQELNLQSNLINTISGESFTGLVSLKQIDLSDNRLSELPQGLFAGSPELKEIHLQNNSMSLLGKGLFHRLEQLLVLDLSGNQLTSTHVDHNTFQGLIRLIVLNLSHNALTRIDTRTFKDLYFLQILDLKNNSIGFIEDDAFLPLYNLHTLNLAENRLNTIGPQLFNGLFVLSKLTLNNNLIVTVDPRAFQNCSALKELDLSSNALAEVPEAVQELTFLKTLDLGENQIGDFKNGSFRNLNQLTGLRLIDNVIGNLTRGMLWDLPNLQVLNLAKNKIQSIERGTFERNSLIEAIRLDENFLTDINGVFATLTSLLWLNLSENHLVWFDYAFIPSNLKWLDVHGNFIEHLGNYYKIQDEIGVKTLDASHNRITELSPMSIPNSVELLFVNNNFIKKLHTNTFLAKANLARVDMYSNDLINIDLNALRLTPVPTNRSLPEFYLGGNPFHCDCSMEWLQVMNSMSGSRQYPRIMDSDNVVCKLTHSKAVTHLPLTQIKPKDFLCTYETHCFTLCHCCDFDACDCEMTCPNNCSCYHDQTWNTNVVDCSLLNAREIPQRIPMDATEVYLDGNDIRELQNHAFIGRKNLKVLFVNNSNVQTIQNSTFNSLHSLEKLHLQDNKLRHLKGYEFEHLDHLKELFLQNNLLESIGNDTFSTLTSLEVVRLDGNRLTKFPVWVINSQKLLISENPWSCRCEFLQSLTEWLRESASTKIGDRQALSCTIQGSSPRPLDMDTCEDSPLVSSLLVNDYWHIVVTILCLASLILIAAILGFLFKKPLKLWLYSRYGASFTEDNKLYDAFVCYSPKDEEWVVQSLANQLEPNCQLCLHYRDLIGSSFSHSIILEAAEASRRVLIVLTRNFLETEWGRFDLRQAFHEMLKGRMFKLVIVEESDLDDSFDPELRLLVRSAQRIKWGDRKFWDKLKSNLLNPNPNEKVGNQINYRRNINNYTIDSTRMGNAPLEKVLMSPPPAYSQEMEDPNNYSSATTATPSPRPSRRAYHHHPHDHQESNRPVSDHIYSSIDSDYSTLERGGSGARRMMAMGVVQAQHHPNQWRSSQNVIGNCNNNGGGQAYLV</sequence>
<dbReference type="SMART" id="SM00369">
    <property type="entry name" value="LRR_TYP"/>
    <property type="match status" value="21"/>
</dbReference>
<dbReference type="EMBL" id="JBDJPC010000005">
    <property type="protein sequence ID" value="KAL1500863.1"/>
    <property type="molecule type" value="Genomic_DNA"/>
</dbReference>
<dbReference type="Proteomes" id="UP001566132">
    <property type="component" value="Unassembled WGS sequence"/>
</dbReference>
<name>A0ABD1EQ11_HYPHA</name>
<keyword evidence="11" id="KW-0675">Receptor</keyword>
<protein>
    <recommendedName>
        <fullName evidence="15">TIR domain-containing protein</fullName>
    </recommendedName>
</protein>
<dbReference type="PANTHER" id="PTHR24366:SF96">
    <property type="entry name" value="LEUCINE RICH REPEAT CONTAINING 53"/>
    <property type="match status" value="1"/>
</dbReference>
<evidence type="ECO:0000256" key="1">
    <source>
        <dbReference type="ARBA" id="ARBA00004236"/>
    </source>
</evidence>
<feature type="compositionally biased region" description="Polar residues" evidence="12">
    <location>
        <begin position="1194"/>
        <end position="1204"/>
    </location>
</feature>
<evidence type="ECO:0000256" key="10">
    <source>
        <dbReference type="ARBA" id="ARBA00023136"/>
    </source>
</evidence>
<dbReference type="FunFam" id="3.80.10.10:FF:001164">
    <property type="entry name" value="GH01279p"/>
    <property type="match status" value="1"/>
</dbReference>
<evidence type="ECO:0000259" key="15">
    <source>
        <dbReference type="PROSITE" id="PS50104"/>
    </source>
</evidence>
<keyword evidence="17" id="KW-1185">Reference proteome</keyword>
<dbReference type="Pfam" id="PF13855">
    <property type="entry name" value="LRR_8"/>
    <property type="match status" value="5"/>
</dbReference>
<organism evidence="16 17">
    <name type="scientific">Hypothenemus hampei</name>
    <name type="common">Coffee berry borer</name>
    <dbReference type="NCBI Taxonomy" id="57062"/>
    <lineage>
        <taxon>Eukaryota</taxon>
        <taxon>Metazoa</taxon>
        <taxon>Ecdysozoa</taxon>
        <taxon>Arthropoda</taxon>
        <taxon>Hexapoda</taxon>
        <taxon>Insecta</taxon>
        <taxon>Pterygota</taxon>
        <taxon>Neoptera</taxon>
        <taxon>Endopterygota</taxon>
        <taxon>Coleoptera</taxon>
        <taxon>Polyphaga</taxon>
        <taxon>Cucujiformia</taxon>
        <taxon>Curculionidae</taxon>
        <taxon>Scolytinae</taxon>
        <taxon>Hypothenemus</taxon>
    </lineage>
</organism>
<dbReference type="PROSITE" id="PS51450">
    <property type="entry name" value="LRR"/>
    <property type="match status" value="8"/>
</dbReference>
<dbReference type="SMART" id="SM00365">
    <property type="entry name" value="LRR_SD22"/>
    <property type="match status" value="10"/>
</dbReference>